<accession>A0A157Q6I0</accession>
<keyword evidence="5" id="KW-0029">Amino-acid transport</keyword>
<evidence type="ECO:0000256" key="9">
    <source>
        <dbReference type="SAM" id="Phobius"/>
    </source>
</evidence>
<feature type="transmembrane region" description="Helical" evidence="9">
    <location>
        <begin position="44"/>
        <end position="61"/>
    </location>
</feature>
<keyword evidence="6 9" id="KW-1133">Transmembrane helix</keyword>
<feature type="transmembrane region" description="Helical" evidence="9">
    <location>
        <begin position="202"/>
        <end position="221"/>
    </location>
</feature>
<dbReference type="RefSeq" id="WP_066415172.1">
    <property type="nucleotide sequence ID" value="NZ_FKBS01000017.1"/>
</dbReference>
<evidence type="ECO:0000313" key="10">
    <source>
        <dbReference type="EMBL" id="SAI41234.1"/>
    </source>
</evidence>
<feature type="transmembrane region" description="Helical" evidence="9">
    <location>
        <begin position="67"/>
        <end position="89"/>
    </location>
</feature>
<dbReference type="OrthoDB" id="8888656at2"/>
<feature type="transmembrane region" description="Helical" evidence="9">
    <location>
        <begin position="142"/>
        <end position="166"/>
    </location>
</feature>
<dbReference type="Pfam" id="PF02653">
    <property type="entry name" value="BPD_transp_2"/>
    <property type="match status" value="1"/>
</dbReference>
<dbReference type="PANTHER" id="PTHR11795">
    <property type="entry name" value="BRANCHED-CHAIN AMINO ACID TRANSPORT SYSTEM PERMEASE PROTEIN LIVH"/>
    <property type="match status" value="1"/>
</dbReference>
<keyword evidence="2" id="KW-0813">Transport</keyword>
<name>A0A157Q6I0_9BORD</name>
<dbReference type="GO" id="GO:0006865">
    <property type="term" value="P:amino acid transport"/>
    <property type="evidence" value="ECO:0007669"/>
    <property type="project" value="UniProtKB-KW"/>
</dbReference>
<feature type="transmembrane region" description="Helical" evidence="9">
    <location>
        <begin position="233"/>
        <end position="260"/>
    </location>
</feature>
<comment type="similarity">
    <text evidence="8">Belongs to the binding-protein-dependent transport system permease family. LivHM subfamily.</text>
</comment>
<organism evidence="10 11">
    <name type="scientific">Bordetella ansorpii</name>
    <dbReference type="NCBI Taxonomy" id="288768"/>
    <lineage>
        <taxon>Bacteria</taxon>
        <taxon>Pseudomonadati</taxon>
        <taxon>Pseudomonadota</taxon>
        <taxon>Betaproteobacteria</taxon>
        <taxon>Burkholderiales</taxon>
        <taxon>Alcaligenaceae</taxon>
        <taxon>Bordetella</taxon>
    </lineage>
</organism>
<evidence type="ECO:0000256" key="8">
    <source>
        <dbReference type="ARBA" id="ARBA00037998"/>
    </source>
</evidence>
<keyword evidence="4 9" id="KW-0812">Transmembrane</keyword>
<evidence type="ECO:0000256" key="6">
    <source>
        <dbReference type="ARBA" id="ARBA00022989"/>
    </source>
</evidence>
<evidence type="ECO:0000256" key="2">
    <source>
        <dbReference type="ARBA" id="ARBA00022448"/>
    </source>
</evidence>
<gene>
    <name evidence="10" type="primary">livH_12</name>
    <name evidence="10" type="ORF">SAMEA1982600_03279</name>
</gene>
<evidence type="ECO:0000256" key="5">
    <source>
        <dbReference type="ARBA" id="ARBA00022970"/>
    </source>
</evidence>
<dbReference type="GO" id="GO:0022857">
    <property type="term" value="F:transmembrane transporter activity"/>
    <property type="evidence" value="ECO:0007669"/>
    <property type="project" value="InterPro"/>
</dbReference>
<dbReference type="InterPro" id="IPR052157">
    <property type="entry name" value="BCAA_transport_permease"/>
</dbReference>
<dbReference type="Proteomes" id="UP000077037">
    <property type="component" value="Unassembled WGS sequence"/>
</dbReference>
<protein>
    <submittedName>
        <fullName evidence="10">ABC transporter permease</fullName>
    </submittedName>
</protein>
<dbReference type="GO" id="GO:0005886">
    <property type="term" value="C:plasma membrane"/>
    <property type="evidence" value="ECO:0007669"/>
    <property type="project" value="UniProtKB-SubCell"/>
</dbReference>
<comment type="subcellular location">
    <subcellularLocation>
        <location evidence="1">Cell membrane</location>
        <topology evidence="1">Multi-pass membrane protein</topology>
    </subcellularLocation>
</comment>
<feature type="transmembrane region" description="Helical" evidence="9">
    <location>
        <begin position="101"/>
        <end position="122"/>
    </location>
</feature>
<evidence type="ECO:0000256" key="7">
    <source>
        <dbReference type="ARBA" id="ARBA00023136"/>
    </source>
</evidence>
<evidence type="ECO:0000256" key="1">
    <source>
        <dbReference type="ARBA" id="ARBA00004651"/>
    </source>
</evidence>
<feature type="transmembrane region" description="Helical" evidence="9">
    <location>
        <begin position="16"/>
        <end position="37"/>
    </location>
</feature>
<keyword evidence="3" id="KW-1003">Cell membrane</keyword>
<evidence type="ECO:0000256" key="4">
    <source>
        <dbReference type="ARBA" id="ARBA00022692"/>
    </source>
</evidence>
<dbReference type="CDD" id="cd06582">
    <property type="entry name" value="TM_PBP1_LivH_like"/>
    <property type="match status" value="1"/>
</dbReference>
<feature type="transmembrane region" description="Helical" evidence="9">
    <location>
        <begin position="272"/>
        <end position="291"/>
    </location>
</feature>
<dbReference type="EMBL" id="FKBS01000017">
    <property type="protein sequence ID" value="SAI41234.1"/>
    <property type="molecule type" value="Genomic_DNA"/>
</dbReference>
<evidence type="ECO:0000256" key="3">
    <source>
        <dbReference type="ARBA" id="ARBA00022475"/>
    </source>
</evidence>
<dbReference type="PANTHER" id="PTHR11795:SF442">
    <property type="entry name" value="ABC TRANSPORTER ATP-BINDING PROTEIN"/>
    <property type="match status" value="1"/>
</dbReference>
<reference evidence="10 11" key="1">
    <citation type="submission" date="2016-03" db="EMBL/GenBank/DDBJ databases">
        <authorList>
            <consortium name="Pathogen Informatics"/>
        </authorList>
    </citation>
    <scope>NUCLEOTIDE SEQUENCE [LARGE SCALE GENOMIC DNA]</scope>
    <source>
        <strain evidence="10 11">NCTC13364</strain>
    </source>
</reference>
<proteinExistence type="inferred from homology"/>
<dbReference type="AlphaFoldDB" id="A0A157Q6I0"/>
<evidence type="ECO:0000313" key="11">
    <source>
        <dbReference type="Proteomes" id="UP000077037"/>
    </source>
</evidence>
<dbReference type="InterPro" id="IPR001851">
    <property type="entry name" value="ABC_transp_permease"/>
</dbReference>
<keyword evidence="7 9" id="KW-0472">Membrane</keyword>
<sequence length="301" mass="31535">MDLNLFLLAGVDGLSYASLLFLISLGLTLICGVFGVINVAHGSLYAFGGYSAATVLTWLMPHNTSTPVMVLALFLSAAVVGGALGMLLERGLLRFFQDRDPVLQLLVTFAAFMFLEDLQRMIWGSTPMNAGELVGRMGTTELVGVTFMNYQLVFLPAIALAAYAGLQCLLKRSIAGRQIVAVIHHREVATALGINAARVGTLTFALAGALGALGGALSIPLTSFTPGLGAEMIVTSFAVIATAGLGQIAGALVAAVLIGLARALAVYTQPELEVVMPYLMMVAVLLVRPYGLFSATAARRI</sequence>